<keyword evidence="10" id="KW-1185">Reference proteome</keyword>
<keyword evidence="4" id="KW-0274">FAD</keyword>
<dbReference type="InterPro" id="IPR050641">
    <property type="entry name" value="RIFMO-like"/>
</dbReference>
<evidence type="ECO:0000259" key="7">
    <source>
        <dbReference type="Pfam" id="PF01494"/>
    </source>
</evidence>
<dbReference type="InterPro" id="IPR036249">
    <property type="entry name" value="Thioredoxin-like_sf"/>
</dbReference>
<dbReference type="SUPFAM" id="SSF52833">
    <property type="entry name" value="Thioredoxin-like"/>
    <property type="match status" value="1"/>
</dbReference>
<dbReference type="PANTHER" id="PTHR43004:SF19">
    <property type="entry name" value="BINDING MONOOXYGENASE, PUTATIVE (JCVI)-RELATED"/>
    <property type="match status" value="1"/>
</dbReference>
<dbReference type="Gene3D" id="3.30.9.10">
    <property type="entry name" value="D-Amino Acid Oxidase, subunit A, domain 2"/>
    <property type="match status" value="1"/>
</dbReference>
<dbReference type="Gene3D" id="3.40.30.20">
    <property type="match status" value="1"/>
</dbReference>
<dbReference type="CDD" id="cd02979">
    <property type="entry name" value="PHOX_C"/>
    <property type="match status" value="1"/>
</dbReference>
<dbReference type="GO" id="GO:0071949">
    <property type="term" value="F:FAD binding"/>
    <property type="evidence" value="ECO:0007669"/>
    <property type="project" value="InterPro"/>
</dbReference>
<feature type="domain" description="FAD-binding" evidence="7">
    <location>
        <begin position="34"/>
        <end position="409"/>
    </location>
</feature>
<evidence type="ECO:0000256" key="5">
    <source>
        <dbReference type="ARBA" id="ARBA00023002"/>
    </source>
</evidence>
<sequence length="656" mass="72303">MQFHLDGFRTGDPAIAPPARPEAGGMPAGSATTEVDVLIIGCGPAGLTLAAQLAAFPDITTMIVDQKPGPLELGQADGIACRTMEMFEAFGFSEKVLKEAYWVNETSFWKPDPENPREIARSGRIQDTEDGLSEFPHVILNQARIHDFYLEAMRNAPTRLEPHYGRRLASLEIARGEEAGSHPVSVKLERTEASGADALEIVKARYLVGCDGARSAVRQALGKPLLGDSANHAWGVMDVLAFSDFPDIRLKAAIHSAKEGNVLIIPREGGYLVRLYIEMDKLNKDERVASRNITREQLIAAAQRILHPYTLDVKEVAWWSVYEIGQRLCASFDDREDDADDSRLPRVFIAGDACHTHSPKAGQGMNVSMQDSFNLGWKLAGVLRNILKPEILKTYSDERQAIAQELIDFDREFAKMFSARPKTSGNGDDQGVDPKEFQSYFVKQGRFTAGTATQYRKSSLTGPSGHQHVAVGFPVGMRFHSAPVIRFADAKPMQLGHVVKADGRWRIFAFEGSGAASTDQTVRTDPMRSLCDFLADDSASPILRHTPAGADIDAVIDLRAVYQADHQSLPRERLHPLLTPCKGRYGLIDHEKVFCPDLKTSTDIFDLRGIDRKTGCLVVVRPDQYIAHVLPLTAHTELTEFFAGVMVVTDQRIASA</sequence>
<reference evidence="9 10" key="1">
    <citation type="submission" date="2018-09" db="EMBL/GenBank/DDBJ databases">
        <title>Marinorhizobium profundi gen. nov., sp. nov., isolated from a deep-sea sediment sample from the New Britain Trench and proposal of Marinorhizobiaceae fam. nov. in the order Rhizobiales of the class Alphaproteobacteria.</title>
        <authorList>
            <person name="Cao J."/>
        </authorList>
    </citation>
    <scope>NUCLEOTIDE SEQUENCE [LARGE SCALE GENOMIC DNA]</scope>
    <source>
        <strain evidence="9 10">WS11</strain>
    </source>
</reference>
<dbReference type="InterPro" id="IPR002938">
    <property type="entry name" value="FAD-bd"/>
</dbReference>
<organism evidence="9 10">
    <name type="scientific">Georhizobium profundi</name>
    <dbReference type="NCBI Taxonomy" id="2341112"/>
    <lineage>
        <taxon>Bacteria</taxon>
        <taxon>Pseudomonadati</taxon>
        <taxon>Pseudomonadota</taxon>
        <taxon>Alphaproteobacteria</taxon>
        <taxon>Hyphomicrobiales</taxon>
        <taxon>Rhizobiaceae</taxon>
        <taxon>Georhizobium</taxon>
    </lineage>
</organism>
<evidence type="ECO:0000256" key="2">
    <source>
        <dbReference type="ARBA" id="ARBA00007801"/>
    </source>
</evidence>
<dbReference type="InterPro" id="IPR012941">
    <property type="entry name" value="Phe_hydrox_C_dim_dom"/>
</dbReference>
<feature type="region of interest" description="Disordered" evidence="6">
    <location>
        <begin position="1"/>
        <end position="28"/>
    </location>
</feature>
<dbReference type="RefSeq" id="WP_126007811.1">
    <property type="nucleotide sequence ID" value="NZ_CP032509.1"/>
</dbReference>
<dbReference type="OrthoDB" id="9791689at2"/>
<evidence type="ECO:0000313" key="9">
    <source>
        <dbReference type="EMBL" id="AZN70522.1"/>
    </source>
</evidence>
<dbReference type="Proteomes" id="UP000268192">
    <property type="component" value="Chromosome"/>
</dbReference>
<keyword evidence="9" id="KW-0503">Monooxygenase</keyword>
<dbReference type="KEGG" id="abaw:D5400_03830"/>
<dbReference type="InterPro" id="IPR036188">
    <property type="entry name" value="FAD/NAD-bd_sf"/>
</dbReference>
<dbReference type="SUPFAM" id="SSF51905">
    <property type="entry name" value="FAD/NAD(P)-binding domain"/>
    <property type="match status" value="1"/>
</dbReference>
<evidence type="ECO:0000256" key="4">
    <source>
        <dbReference type="ARBA" id="ARBA00022827"/>
    </source>
</evidence>
<evidence type="ECO:0000259" key="8">
    <source>
        <dbReference type="Pfam" id="PF07976"/>
    </source>
</evidence>
<dbReference type="Pfam" id="PF07976">
    <property type="entry name" value="Phe_hydrox_dim"/>
    <property type="match status" value="1"/>
</dbReference>
<proteinExistence type="inferred from homology"/>
<name>A0A3Q8XNT4_9HYPH</name>
<protein>
    <submittedName>
        <fullName evidence="9">3-hydroxybenzoate 4-monooxygenase</fullName>
    </submittedName>
</protein>
<comment type="cofactor">
    <cofactor evidence="1">
        <name>FAD</name>
        <dbReference type="ChEBI" id="CHEBI:57692"/>
    </cofactor>
</comment>
<accession>A0A3Q8XNT4</accession>
<dbReference type="AlphaFoldDB" id="A0A3Q8XNT4"/>
<feature type="domain" description="Phenol hydroxylase-like C-terminal dimerisation" evidence="8">
    <location>
        <begin position="453"/>
        <end position="647"/>
    </location>
</feature>
<keyword evidence="5" id="KW-0560">Oxidoreductase</keyword>
<dbReference type="Gene3D" id="3.50.50.60">
    <property type="entry name" value="FAD/NAD(P)-binding domain"/>
    <property type="match status" value="1"/>
</dbReference>
<evidence type="ECO:0000256" key="1">
    <source>
        <dbReference type="ARBA" id="ARBA00001974"/>
    </source>
</evidence>
<dbReference type="PANTHER" id="PTHR43004">
    <property type="entry name" value="TRK SYSTEM POTASSIUM UPTAKE PROTEIN"/>
    <property type="match status" value="1"/>
</dbReference>
<dbReference type="Pfam" id="PF01494">
    <property type="entry name" value="FAD_binding_3"/>
    <property type="match status" value="1"/>
</dbReference>
<evidence type="ECO:0000313" key="10">
    <source>
        <dbReference type="Proteomes" id="UP000268192"/>
    </source>
</evidence>
<evidence type="ECO:0000256" key="6">
    <source>
        <dbReference type="SAM" id="MobiDB-lite"/>
    </source>
</evidence>
<evidence type="ECO:0000256" key="3">
    <source>
        <dbReference type="ARBA" id="ARBA00022630"/>
    </source>
</evidence>
<gene>
    <name evidence="9" type="ORF">D5400_03830</name>
</gene>
<dbReference type="SUPFAM" id="SSF54373">
    <property type="entry name" value="FAD-linked reductases, C-terminal domain"/>
    <property type="match status" value="1"/>
</dbReference>
<dbReference type="NCBIfam" id="NF006144">
    <property type="entry name" value="PRK08294.1"/>
    <property type="match status" value="1"/>
</dbReference>
<dbReference type="InterPro" id="IPR038220">
    <property type="entry name" value="PHOX_C_sf"/>
</dbReference>
<comment type="similarity">
    <text evidence="2">Belongs to the PheA/TfdB FAD monooxygenase family.</text>
</comment>
<dbReference type="PRINTS" id="PR00420">
    <property type="entry name" value="RNGMNOXGNASE"/>
</dbReference>
<dbReference type="EMBL" id="CP032509">
    <property type="protein sequence ID" value="AZN70522.1"/>
    <property type="molecule type" value="Genomic_DNA"/>
</dbReference>
<dbReference type="GO" id="GO:0016709">
    <property type="term" value="F:oxidoreductase activity, acting on paired donors, with incorporation or reduction of molecular oxygen, NAD(P)H as one donor, and incorporation of one atom of oxygen"/>
    <property type="evidence" value="ECO:0007669"/>
    <property type="project" value="UniProtKB-ARBA"/>
</dbReference>
<keyword evidence="3" id="KW-0285">Flavoprotein</keyword>